<name>A0ABV6PIU4_9SPHN</name>
<evidence type="ECO:0000313" key="3">
    <source>
        <dbReference type="EMBL" id="MFC0589759.1"/>
    </source>
</evidence>
<keyword evidence="4" id="KW-1185">Reference proteome</keyword>
<gene>
    <name evidence="3" type="ORF">ACFFF7_10075</name>
</gene>
<evidence type="ECO:0000313" key="4">
    <source>
        <dbReference type="Proteomes" id="UP001589943"/>
    </source>
</evidence>
<feature type="chain" id="PRO_5046988088" evidence="2">
    <location>
        <begin position="20"/>
        <end position="189"/>
    </location>
</feature>
<sequence>MIRSSLTGLVALAALSTFAAPAAAQEAAEPKVNQLIVYGDDKCPESQGDEIVVCARKAESERYRIPSILRESTSPQNEAWTNKVLAYETVGRGGIQSCSPVGPGGWTGCSSKLIRDAYAEKATGKDVRMAELINAERAKRLSTIDADAAETQKRVEAAEKEYLARQQALENAEDASKPPLPQPAPAKKP</sequence>
<feature type="signal peptide" evidence="2">
    <location>
        <begin position="1"/>
        <end position="19"/>
    </location>
</feature>
<comment type="caution">
    <text evidence="3">The sequence shown here is derived from an EMBL/GenBank/DDBJ whole genome shotgun (WGS) entry which is preliminary data.</text>
</comment>
<accession>A0ABV6PIU4</accession>
<evidence type="ECO:0000256" key="2">
    <source>
        <dbReference type="SAM" id="SignalP"/>
    </source>
</evidence>
<keyword evidence="2" id="KW-0732">Signal</keyword>
<dbReference type="Proteomes" id="UP001589943">
    <property type="component" value="Unassembled WGS sequence"/>
</dbReference>
<dbReference type="EMBL" id="JBHLTL010000006">
    <property type="protein sequence ID" value="MFC0589759.1"/>
    <property type="molecule type" value="Genomic_DNA"/>
</dbReference>
<feature type="compositionally biased region" description="Pro residues" evidence="1">
    <location>
        <begin position="178"/>
        <end position="189"/>
    </location>
</feature>
<evidence type="ECO:0000256" key="1">
    <source>
        <dbReference type="SAM" id="MobiDB-lite"/>
    </source>
</evidence>
<feature type="region of interest" description="Disordered" evidence="1">
    <location>
        <begin position="165"/>
        <end position="189"/>
    </location>
</feature>
<protein>
    <submittedName>
        <fullName evidence="3">Uncharacterized protein</fullName>
    </submittedName>
</protein>
<organism evidence="3 4">
    <name type="scientific">Novosphingobium aquiterrae</name>
    <dbReference type="NCBI Taxonomy" id="624388"/>
    <lineage>
        <taxon>Bacteria</taxon>
        <taxon>Pseudomonadati</taxon>
        <taxon>Pseudomonadota</taxon>
        <taxon>Alphaproteobacteria</taxon>
        <taxon>Sphingomonadales</taxon>
        <taxon>Sphingomonadaceae</taxon>
        <taxon>Novosphingobium</taxon>
    </lineage>
</organism>
<reference evidence="3 4" key="1">
    <citation type="submission" date="2024-09" db="EMBL/GenBank/DDBJ databases">
        <authorList>
            <person name="Sun Q."/>
            <person name="Mori K."/>
        </authorList>
    </citation>
    <scope>NUCLEOTIDE SEQUENCE [LARGE SCALE GENOMIC DNA]</scope>
    <source>
        <strain evidence="3 4">NCAIM B.02537</strain>
    </source>
</reference>
<dbReference type="RefSeq" id="WP_379481222.1">
    <property type="nucleotide sequence ID" value="NZ_JBHLTL010000006.1"/>
</dbReference>
<proteinExistence type="predicted"/>